<sequence length="93" mass="10086">MNWKSMAALIAGIPDLPGARCKGKADLFEATVGVRPVDGRPSRDELENARSEALRLCETCPALDACEAWLDGLRPTRRPRGVVAGRVVNTVNR</sequence>
<feature type="domain" description="4Fe-4S Wbl-type" evidence="1">
    <location>
        <begin position="20"/>
        <end position="93"/>
    </location>
</feature>
<accession>A0A7I7TEV5</accession>
<organism evidence="2 3">
    <name type="scientific">Mycolicibacterium helvum</name>
    <dbReference type="NCBI Taxonomy" id="1534349"/>
    <lineage>
        <taxon>Bacteria</taxon>
        <taxon>Bacillati</taxon>
        <taxon>Actinomycetota</taxon>
        <taxon>Actinomycetes</taxon>
        <taxon>Mycobacteriales</taxon>
        <taxon>Mycobacteriaceae</taxon>
        <taxon>Mycolicibacterium</taxon>
    </lineage>
</organism>
<dbReference type="EMBL" id="AP022596">
    <property type="protein sequence ID" value="BBY67560.1"/>
    <property type="molecule type" value="Genomic_DNA"/>
</dbReference>
<protein>
    <recommendedName>
        <fullName evidence="1">4Fe-4S Wbl-type domain-containing protein</fullName>
    </recommendedName>
</protein>
<dbReference type="KEGG" id="mhev:MHEL_58030"/>
<dbReference type="InterPro" id="IPR034768">
    <property type="entry name" value="4FE4S_WBL"/>
</dbReference>
<dbReference type="Proteomes" id="UP000467148">
    <property type="component" value="Chromosome"/>
</dbReference>
<dbReference type="PROSITE" id="PS51674">
    <property type="entry name" value="4FE4S_WBL"/>
    <property type="match status" value="1"/>
</dbReference>
<name>A0A7I7TEV5_9MYCO</name>
<evidence type="ECO:0000313" key="3">
    <source>
        <dbReference type="Proteomes" id="UP000467148"/>
    </source>
</evidence>
<dbReference type="RefSeq" id="WP_163751515.1">
    <property type="nucleotide sequence ID" value="NZ_AP022596.1"/>
</dbReference>
<evidence type="ECO:0000259" key="1">
    <source>
        <dbReference type="PROSITE" id="PS51674"/>
    </source>
</evidence>
<reference evidence="2 3" key="1">
    <citation type="journal article" date="2019" name="Emerg. Microbes Infect.">
        <title>Comprehensive subspecies identification of 175 nontuberculous mycobacteria species based on 7547 genomic profiles.</title>
        <authorList>
            <person name="Matsumoto Y."/>
            <person name="Kinjo T."/>
            <person name="Motooka D."/>
            <person name="Nabeya D."/>
            <person name="Jung N."/>
            <person name="Uechi K."/>
            <person name="Horii T."/>
            <person name="Iida T."/>
            <person name="Fujita J."/>
            <person name="Nakamura S."/>
        </authorList>
    </citation>
    <scope>NUCLEOTIDE SEQUENCE [LARGE SCALE GENOMIC DNA]</scope>
    <source>
        <strain evidence="2 3">JCM 30396</strain>
    </source>
</reference>
<dbReference type="AlphaFoldDB" id="A0A7I7TEV5"/>
<proteinExistence type="predicted"/>
<evidence type="ECO:0000313" key="2">
    <source>
        <dbReference type="EMBL" id="BBY67560.1"/>
    </source>
</evidence>
<gene>
    <name evidence="2" type="ORF">MHEL_58030</name>
</gene>
<keyword evidence="3" id="KW-1185">Reference proteome</keyword>